<evidence type="ECO:0000256" key="1">
    <source>
        <dbReference type="SAM" id="MobiDB-lite"/>
    </source>
</evidence>
<feature type="domain" description="DUF374" evidence="2">
    <location>
        <begin position="68"/>
        <end position="142"/>
    </location>
</feature>
<name>A0A2Z3HY24_9CAUL</name>
<accession>A0A2Z3HY24</accession>
<dbReference type="InterPro" id="IPR007172">
    <property type="entry name" value="DUF374"/>
</dbReference>
<feature type="region of interest" description="Disordered" evidence="1">
    <location>
        <begin position="223"/>
        <end position="242"/>
    </location>
</feature>
<proteinExistence type="predicted"/>
<dbReference type="SUPFAM" id="SSF69593">
    <property type="entry name" value="Glycerol-3-phosphate (1)-acyltransferase"/>
    <property type="match status" value="1"/>
</dbReference>
<dbReference type="RefSeq" id="WP_110450716.1">
    <property type="nucleotide sequence ID" value="NZ_CP029479.1"/>
</dbReference>
<organism evidence="3 4">
    <name type="scientific">Phenylobacterium parvum</name>
    <dbReference type="NCBI Taxonomy" id="2201350"/>
    <lineage>
        <taxon>Bacteria</taxon>
        <taxon>Pseudomonadati</taxon>
        <taxon>Pseudomonadota</taxon>
        <taxon>Alphaproteobacteria</taxon>
        <taxon>Caulobacterales</taxon>
        <taxon>Caulobacteraceae</taxon>
        <taxon>Phenylobacterium</taxon>
    </lineage>
</organism>
<reference evidence="4" key="1">
    <citation type="submission" date="2018-05" db="EMBL/GenBank/DDBJ databases">
        <title>Genome sequencing of Phenylobacterium sp. HYN0004.</title>
        <authorList>
            <person name="Yi H."/>
            <person name="Baek C."/>
        </authorList>
    </citation>
    <scope>NUCLEOTIDE SEQUENCE [LARGE SCALE GENOMIC DNA]</scope>
    <source>
        <strain evidence="4">HYN0004</strain>
    </source>
</reference>
<evidence type="ECO:0000313" key="4">
    <source>
        <dbReference type="Proteomes" id="UP000247763"/>
    </source>
</evidence>
<gene>
    <name evidence="3" type="ORF">HYN04_10505</name>
</gene>
<protein>
    <recommendedName>
        <fullName evidence="2">DUF374 domain-containing protein</fullName>
    </recommendedName>
</protein>
<keyword evidence="4" id="KW-1185">Reference proteome</keyword>
<evidence type="ECO:0000313" key="3">
    <source>
        <dbReference type="EMBL" id="AWM78150.1"/>
    </source>
</evidence>
<dbReference type="OrthoDB" id="9810508at2"/>
<evidence type="ECO:0000259" key="2">
    <source>
        <dbReference type="Pfam" id="PF04028"/>
    </source>
</evidence>
<dbReference type="EMBL" id="CP029479">
    <property type="protein sequence ID" value="AWM78150.1"/>
    <property type="molecule type" value="Genomic_DNA"/>
</dbReference>
<dbReference type="KEGG" id="phb:HYN04_10505"/>
<dbReference type="AlphaFoldDB" id="A0A2Z3HY24"/>
<sequence length="242" mass="26299">MKGLLRKPWVQALLGRVLAGYLILIRRTTRWRHEGLEAMEPMFASGQGAIGLFWHGRIPICLGMAETWWRKDSRRCLVSPSSDGEFVALALEYAGFPAIRMSTAKKGDSAKARAAVAAFREAVQHVAGGGVLIITPDGPRGPNEEVAAGALQIARRTGAPVYLTGLAVSPSIQLESLWDRVMIAAPFGRGVCIWEGPFHVPPDADEQEIDRLRADWSARMAASTRRAEAQVGRRPVDPPALG</sequence>
<dbReference type="Pfam" id="PF04028">
    <property type="entry name" value="DUF374"/>
    <property type="match status" value="1"/>
</dbReference>
<dbReference type="Proteomes" id="UP000247763">
    <property type="component" value="Chromosome"/>
</dbReference>